<dbReference type="SMART" id="SM00892">
    <property type="entry name" value="Endonuclease_NS"/>
    <property type="match status" value="1"/>
</dbReference>
<comment type="similarity">
    <text evidence="1">Belongs to the DNA/RNA non-specific endonuclease family.</text>
</comment>
<feature type="domain" description="ENPP1-3/EXOG-like endonuclease/phosphodiesterase" evidence="7">
    <location>
        <begin position="175"/>
        <end position="363"/>
    </location>
</feature>
<dbReference type="Gene3D" id="3.40.570.10">
    <property type="entry name" value="Extracellular Endonuclease, subunit A"/>
    <property type="match status" value="1"/>
</dbReference>
<evidence type="ECO:0000256" key="1">
    <source>
        <dbReference type="ARBA" id="ARBA00010052"/>
    </source>
</evidence>
<dbReference type="InterPro" id="IPR044929">
    <property type="entry name" value="DNA/RNA_non-sp_Endonuclease_sf"/>
</dbReference>
<evidence type="ECO:0000256" key="3">
    <source>
        <dbReference type="ARBA" id="ARBA00022759"/>
    </source>
</evidence>
<dbReference type="InterPro" id="IPR040255">
    <property type="entry name" value="Non-specific_endonuclease"/>
</dbReference>
<feature type="chain" id="PRO_5041668131" evidence="6">
    <location>
        <begin position="19"/>
        <end position="404"/>
    </location>
</feature>
<dbReference type="InterPro" id="IPR044925">
    <property type="entry name" value="His-Me_finger_sf"/>
</dbReference>
<dbReference type="Pfam" id="PF01223">
    <property type="entry name" value="Endonuclease_NS"/>
    <property type="match status" value="1"/>
</dbReference>
<proteinExistence type="evidence at transcript level"/>
<feature type="signal peptide" evidence="6">
    <location>
        <begin position="1"/>
        <end position="18"/>
    </location>
</feature>
<dbReference type="RefSeq" id="XP_067008540.2">
    <property type="nucleotide sequence ID" value="XM_067152439.2"/>
</dbReference>
<dbReference type="GO" id="GO:0006309">
    <property type="term" value="P:apoptotic DNA fragmentation"/>
    <property type="evidence" value="ECO:0007669"/>
    <property type="project" value="TreeGrafter"/>
</dbReference>
<dbReference type="GO" id="GO:0003676">
    <property type="term" value="F:nucleic acid binding"/>
    <property type="evidence" value="ECO:0007669"/>
    <property type="project" value="InterPro"/>
</dbReference>
<evidence type="ECO:0000256" key="4">
    <source>
        <dbReference type="PIRSR" id="PIRSR640255-1"/>
    </source>
</evidence>
<evidence type="ECO:0000313" key="9">
    <source>
        <dbReference type="EMBL" id="WEU54035.1"/>
    </source>
</evidence>
<dbReference type="GO" id="GO:0005743">
    <property type="term" value="C:mitochondrial inner membrane"/>
    <property type="evidence" value="ECO:0007669"/>
    <property type="project" value="TreeGrafter"/>
</dbReference>
<dbReference type="EMBL" id="OQ683315">
    <property type="protein sequence ID" value="WEU54035.1"/>
    <property type="molecule type" value="mRNA"/>
</dbReference>
<dbReference type="InterPro" id="IPR020821">
    <property type="entry name" value="ENPP1-3/EXOG-like_nuc-like"/>
</dbReference>
<protein>
    <submittedName>
        <fullName evidence="9">DsRNase 2</fullName>
    </submittedName>
</protein>
<keyword evidence="2" id="KW-0540">Nuclease</keyword>
<dbReference type="GO" id="GO:0000014">
    <property type="term" value="F:single-stranded DNA endodeoxyribonuclease activity"/>
    <property type="evidence" value="ECO:0007669"/>
    <property type="project" value="TreeGrafter"/>
</dbReference>
<keyword evidence="5" id="KW-0479">Metal-binding</keyword>
<keyword evidence="3" id="KW-0255">Endonuclease</keyword>
<organism evidence="9">
    <name type="scientific">Anabrus simplex</name>
    <name type="common">Mormon cricket</name>
    <dbReference type="NCBI Taxonomy" id="316456"/>
    <lineage>
        <taxon>Eukaryota</taxon>
        <taxon>Metazoa</taxon>
        <taxon>Ecdysozoa</taxon>
        <taxon>Arthropoda</taxon>
        <taxon>Hexapoda</taxon>
        <taxon>Insecta</taxon>
        <taxon>Pterygota</taxon>
        <taxon>Neoptera</taxon>
        <taxon>Polyneoptera</taxon>
        <taxon>Orthoptera</taxon>
        <taxon>Ensifera</taxon>
        <taxon>Tettigoniidea</taxon>
        <taxon>Tettigonioidea</taxon>
        <taxon>Tettigoniidae</taxon>
        <taxon>Tettigoniinae</taxon>
        <taxon>Anabrus</taxon>
    </lineage>
</organism>
<keyword evidence="6" id="KW-0732">Signal</keyword>
<feature type="active site" description="Proton acceptor" evidence="4">
    <location>
        <position position="235"/>
    </location>
</feature>
<accession>A0AA95FJP1</accession>
<evidence type="ECO:0000256" key="5">
    <source>
        <dbReference type="PIRSR" id="PIRSR640255-2"/>
    </source>
</evidence>
<dbReference type="GO" id="GO:0046872">
    <property type="term" value="F:metal ion binding"/>
    <property type="evidence" value="ECO:0007669"/>
    <property type="project" value="UniProtKB-KW"/>
</dbReference>
<dbReference type="PANTHER" id="PTHR13966">
    <property type="entry name" value="ENDONUCLEASE RELATED"/>
    <property type="match status" value="1"/>
</dbReference>
<evidence type="ECO:0000259" key="8">
    <source>
        <dbReference type="SMART" id="SM00892"/>
    </source>
</evidence>
<dbReference type="SUPFAM" id="SSF54060">
    <property type="entry name" value="His-Me finger endonucleases"/>
    <property type="match status" value="1"/>
</dbReference>
<keyword evidence="3" id="KW-0378">Hydrolase</keyword>
<name>A0AA95FJP1_ANASP</name>
<evidence type="ECO:0000256" key="2">
    <source>
        <dbReference type="ARBA" id="ARBA00022722"/>
    </source>
</evidence>
<dbReference type="InterPro" id="IPR001604">
    <property type="entry name" value="Endo_G_ENPP1-like_dom"/>
</dbReference>
<feature type="binding site" evidence="5">
    <location>
        <position position="265"/>
    </location>
    <ligand>
        <name>Mg(2+)</name>
        <dbReference type="ChEBI" id="CHEBI:18420"/>
        <note>catalytic</note>
    </ligand>
</feature>
<evidence type="ECO:0000256" key="6">
    <source>
        <dbReference type="SAM" id="SignalP"/>
    </source>
</evidence>
<dbReference type="GO" id="GO:0004521">
    <property type="term" value="F:RNA endonuclease activity"/>
    <property type="evidence" value="ECO:0007669"/>
    <property type="project" value="TreeGrafter"/>
</dbReference>
<dbReference type="SMART" id="SM00477">
    <property type="entry name" value="NUC"/>
    <property type="match status" value="1"/>
</dbReference>
<dbReference type="GeneID" id="136878876"/>
<reference evidence="9" key="1">
    <citation type="submission" date="2023-03" db="EMBL/GenBank/DDBJ databases">
        <authorList>
            <person name="Song H."/>
        </authorList>
    </citation>
    <scope>NUCLEOTIDE SEQUENCE</scope>
</reference>
<dbReference type="PANTHER" id="PTHR13966:SF19">
    <property type="entry name" value="NUCLEASE EXOG, MITOCHONDRIAL"/>
    <property type="match status" value="1"/>
</dbReference>
<feature type="domain" description="DNA/RNA non-specific endonuclease/pyrophosphatase/phosphodiesterase" evidence="8">
    <location>
        <begin position="147"/>
        <end position="387"/>
    </location>
</feature>
<dbReference type="GO" id="GO:0005634">
    <property type="term" value="C:nucleus"/>
    <property type="evidence" value="ECO:0007669"/>
    <property type="project" value="TreeGrafter"/>
</dbReference>
<dbReference type="AlphaFoldDB" id="A0AA95FJP1"/>
<sequence length="404" mass="44203">MAPVLFFLLVTTISLAHGFRLQSAGCQVDINEDLAEPQPLLIQPGGALDVTGFLQPNEKGIVYLTSGQKVIVACSGTDNYLSPFSEELAQVTATCVSGTTFTINNKRYELSDVVCSFKPSHNAFATGNKCYGNNIEIYIGFNVSRAFYKTIDVCFDQKLLGPLYSHTTVVAGIGGYETGVDRADFKPAGFYGSVSPESQFKRASEISTIGKLLGSADLGKKYISNTNDYFLARGHLAAKADFVFGNQHRATFYYVNVAPQWQTFNGGNWAVLEQDVRQLASDRGVDLEVYTGTHGIATLPDVNGNDTPLYLHADGMMPIPQFFWKVVYLSQSRAAVAFVGINNPYVRISQHPELILCPDVSDEIGWVSWDPKSVKRGEGYICEVAALRKMVPSIPNISVNKLLT</sequence>
<dbReference type="FunFam" id="3.40.570.10:FF:000007">
    <property type="entry name" value="Alkaline nuclease"/>
    <property type="match status" value="1"/>
</dbReference>
<evidence type="ECO:0000259" key="7">
    <source>
        <dbReference type="SMART" id="SM00477"/>
    </source>
</evidence>